<keyword evidence="1" id="KW-0732">Signal</keyword>
<name>A0A8H8WT99_9HYPH</name>
<dbReference type="Pfam" id="PF01497">
    <property type="entry name" value="Peripla_BP_2"/>
    <property type="match status" value="1"/>
</dbReference>
<dbReference type="PROSITE" id="PS50983">
    <property type="entry name" value="FE_B12_PBP"/>
    <property type="match status" value="1"/>
</dbReference>
<feature type="signal peptide" evidence="1">
    <location>
        <begin position="1"/>
        <end position="20"/>
    </location>
</feature>
<gene>
    <name evidence="3" type="ORF">mvi_23900</name>
</gene>
<protein>
    <submittedName>
        <fullName evidence="3">Periplasmic-binding protein</fullName>
    </submittedName>
</protein>
<dbReference type="Gene3D" id="3.40.50.1980">
    <property type="entry name" value="Nitrogenase molybdenum iron protein domain"/>
    <property type="match status" value="2"/>
</dbReference>
<dbReference type="InterPro" id="IPR002491">
    <property type="entry name" value="ABC_transptr_periplasmic_BD"/>
</dbReference>
<evidence type="ECO:0000313" key="3">
    <source>
        <dbReference type="EMBL" id="BCM83929.1"/>
    </source>
</evidence>
<dbReference type="EMBL" id="AP024145">
    <property type="protein sequence ID" value="BCM83929.1"/>
    <property type="molecule type" value="Genomic_DNA"/>
</dbReference>
<organism evidence="3 4">
    <name type="scientific">Methylobacterium indicum</name>
    <dbReference type="NCBI Taxonomy" id="1775910"/>
    <lineage>
        <taxon>Bacteria</taxon>
        <taxon>Pseudomonadati</taxon>
        <taxon>Pseudomonadota</taxon>
        <taxon>Alphaproteobacteria</taxon>
        <taxon>Hyphomicrobiales</taxon>
        <taxon>Methylobacteriaceae</taxon>
        <taxon>Methylobacterium</taxon>
    </lineage>
</organism>
<feature type="domain" description="Fe/B12 periplasmic-binding" evidence="2">
    <location>
        <begin position="47"/>
        <end position="298"/>
    </location>
</feature>
<dbReference type="SUPFAM" id="SSF53807">
    <property type="entry name" value="Helical backbone' metal receptor"/>
    <property type="match status" value="1"/>
</dbReference>
<proteinExistence type="predicted"/>
<sequence length="302" mass="31271">MRAAILWAAALLGLAAPLVAARPARPEPIRLVDALGRHVVLPAAPRRIVTIFSSNTELVAALGLTDRIVGIDALTRYPPEAAEKPVVGGRLGISVDAVVGQEPDLVLITPARQAAHLLLAPMERLGVPTLVLTSRSLGEVLDNLRLVGRATGEPARGIAVADALAARLARVARVVAGRPCPRLVLVTGRLGNGLVLAVRAGTYTADAVARAGGCLALTGAGSLAQVSPEALLAADPDVLLLAGSEAELRELTARPGFRDMRAVREGRAHVVARAAFLIPGPRTVDGIERLAALLHPNPEGHP</sequence>
<reference evidence="3" key="1">
    <citation type="submission" date="2020-11" db="EMBL/GenBank/DDBJ databases">
        <title>Complete genome sequence of a novel pathogenic Methylobacterium strain isolated from rice in Vietnam.</title>
        <authorList>
            <person name="Lai K."/>
            <person name="Okazaki S."/>
            <person name="Higashi K."/>
            <person name="Mori H."/>
            <person name="Toyoda A."/>
            <person name="Kurokawa K."/>
        </authorList>
    </citation>
    <scope>NUCLEOTIDE SEQUENCE</scope>
    <source>
        <strain evidence="3">VL1</strain>
    </source>
</reference>
<dbReference type="Proteomes" id="UP000663508">
    <property type="component" value="Chromosome"/>
</dbReference>
<dbReference type="RefSeq" id="WP_244748966.1">
    <property type="nucleotide sequence ID" value="NZ_AP024145.1"/>
</dbReference>
<evidence type="ECO:0000259" key="2">
    <source>
        <dbReference type="PROSITE" id="PS50983"/>
    </source>
</evidence>
<accession>A0A8H8WT99</accession>
<dbReference type="PANTHER" id="PTHR30535:SF34">
    <property type="entry name" value="MOLYBDATE-BINDING PROTEIN MOLA"/>
    <property type="match status" value="1"/>
</dbReference>
<dbReference type="KEGG" id="mind:mvi_23900"/>
<feature type="chain" id="PRO_5034112264" evidence="1">
    <location>
        <begin position="21"/>
        <end position="302"/>
    </location>
</feature>
<evidence type="ECO:0000256" key="1">
    <source>
        <dbReference type="SAM" id="SignalP"/>
    </source>
</evidence>
<dbReference type="InterPro" id="IPR050902">
    <property type="entry name" value="ABC_Transporter_SBP"/>
</dbReference>
<evidence type="ECO:0000313" key="4">
    <source>
        <dbReference type="Proteomes" id="UP000663508"/>
    </source>
</evidence>
<dbReference type="PANTHER" id="PTHR30535">
    <property type="entry name" value="VITAMIN B12-BINDING PROTEIN"/>
    <property type="match status" value="1"/>
</dbReference>
<dbReference type="AlphaFoldDB" id="A0A8H8WT99"/>